<accession>A0A6A6IEW0</accession>
<dbReference type="OrthoDB" id="5362512at2759"/>
<dbReference type="Proteomes" id="UP000800094">
    <property type="component" value="Unassembled WGS sequence"/>
</dbReference>
<name>A0A6A6IEW0_9PLEO</name>
<reference evidence="3" key="1">
    <citation type="journal article" date="2020" name="Stud. Mycol.">
        <title>101 Dothideomycetes genomes: a test case for predicting lifestyles and emergence of pathogens.</title>
        <authorList>
            <person name="Haridas S."/>
            <person name="Albert R."/>
            <person name="Binder M."/>
            <person name="Bloem J."/>
            <person name="Labutti K."/>
            <person name="Salamov A."/>
            <person name="Andreopoulos B."/>
            <person name="Baker S."/>
            <person name="Barry K."/>
            <person name="Bills G."/>
            <person name="Bluhm B."/>
            <person name="Cannon C."/>
            <person name="Castanera R."/>
            <person name="Culley D."/>
            <person name="Daum C."/>
            <person name="Ezra D."/>
            <person name="Gonzalez J."/>
            <person name="Henrissat B."/>
            <person name="Kuo A."/>
            <person name="Liang C."/>
            <person name="Lipzen A."/>
            <person name="Lutzoni F."/>
            <person name="Magnuson J."/>
            <person name="Mondo S."/>
            <person name="Nolan M."/>
            <person name="Ohm R."/>
            <person name="Pangilinan J."/>
            <person name="Park H.-J."/>
            <person name="Ramirez L."/>
            <person name="Alfaro M."/>
            <person name="Sun H."/>
            <person name="Tritt A."/>
            <person name="Yoshinaga Y."/>
            <person name="Zwiers L.-H."/>
            <person name="Turgeon B."/>
            <person name="Goodwin S."/>
            <person name="Spatafora J."/>
            <person name="Crous P."/>
            <person name="Grigoriev I."/>
        </authorList>
    </citation>
    <scope>NUCLEOTIDE SEQUENCE</scope>
    <source>
        <strain evidence="3">CBS 122368</strain>
    </source>
</reference>
<feature type="region of interest" description="Disordered" evidence="1">
    <location>
        <begin position="1"/>
        <end position="25"/>
    </location>
</feature>
<dbReference type="Pfam" id="PF06985">
    <property type="entry name" value="HET"/>
    <property type="match status" value="1"/>
</dbReference>
<evidence type="ECO:0000259" key="2">
    <source>
        <dbReference type="Pfam" id="PF06985"/>
    </source>
</evidence>
<dbReference type="PANTHER" id="PTHR33112:SF16">
    <property type="entry name" value="HETEROKARYON INCOMPATIBILITY DOMAIN-CONTAINING PROTEIN"/>
    <property type="match status" value="1"/>
</dbReference>
<gene>
    <name evidence="3" type="ORF">BU26DRAFT_519131</name>
</gene>
<organism evidence="3 4">
    <name type="scientific">Trematosphaeria pertusa</name>
    <dbReference type="NCBI Taxonomy" id="390896"/>
    <lineage>
        <taxon>Eukaryota</taxon>
        <taxon>Fungi</taxon>
        <taxon>Dikarya</taxon>
        <taxon>Ascomycota</taxon>
        <taxon>Pezizomycotina</taxon>
        <taxon>Dothideomycetes</taxon>
        <taxon>Pleosporomycetidae</taxon>
        <taxon>Pleosporales</taxon>
        <taxon>Massarineae</taxon>
        <taxon>Trematosphaeriaceae</taxon>
        <taxon>Trematosphaeria</taxon>
    </lineage>
</organism>
<proteinExistence type="predicted"/>
<evidence type="ECO:0000313" key="4">
    <source>
        <dbReference type="Proteomes" id="UP000800094"/>
    </source>
</evidence>
<evidence type="ECO:0000313" key="3">
    <source>
        <dbReference type="EMBL" id="KAF2248961.1"/>
    </source>
</evidence>
<sequence>MAGAREPDFGSFSSPSRTAEPDAGLVSLVRSPRESDSKAADNLSETVTEANYFSLDTERVLEIAKEFGIDDCWFRVPGVLVFDAERFIWRVEDLIQYCEHLRLGNAPETLARLETEFRRLRDGFGAIQRGPLTTRTGEKKRKRVWSRLRSLEEAFGAVKKRLRRVERFGPLCDQCQSIFNTDYLTKDPWHELTLALNADENPCSLCRQLRAWSIVWHIGKPNQTALCIGYRIRRNPYVTRRPHYILEFEAVDTQGCDHQLRLSIVALQDQTVCADEVDTAVNIPLTTWLPPQTFSRRSLQQADEWLRVCRKEHATCRALDAKPMITPTRLLFLEQTATGFKIRLRETHKLEIKPQYIALSHCWGGVLTARLTQDNYSGYLQDIPQKDLPQVFLDTFHVASHFGINYVWIDSLCIVQDSVDDWKSESAKMGTIYRHCFCNIAATGFRNGENGLFVRQQPDLLQPFGIELDEAIPINEHHASSSGHDGTIRAGQYLLVDFVTWEAGVDWAPLNSRGWVVQERLLSARTLHFGEQQLFWECHELQACEVWPNGFPKEVDFETNKVDESHHELVDDRQFPEGVFLKMGDQNGEHQCDGGISIDDDSDMDTTLSDGHLDLKPYHASPEVERVFIAGEMERITERKDRKTRELTFRGDECIWGMPYRHGFWTFVVFSFSGCNLTFPGDKLIAISGLARLIGPAMHGKYHAGMWEDNLVHQLAWQVSTKYLTTRPLIRPGPSWSWASVDGHVGMPYWDANPTMHHTIILAHVLHVSSDPVDGDCYGFVHGGRLRILASLGVFQISRPYTTNEEMEEGEDAISIFWDSNEEARRYGETKDRRLEMSHRHKTPNTVVQKLDAYGSSGQHGARDLFFMAIHMMGFSLELSHDIDLGGLLLLPTGEKRGEFRRIGSFDAYEDRFGGTPIIQMFKRLKTSTTLLDDAYFIEYDGAGQYVIEIV</sequence>
<protein>
    <submittedName>
        <fullName evidence="3">HET-domain-containing protein</fullName>
    </submittedName>
</protein>
<dbReference type="PANTHER" id="PTHR33112">
    <property type="entry name" value="DOMAIN PROTEIN, PUTATIVE-RELATED"/>
    <property type="match status" value="1"/>
</dbReference>
<dbReference type="GeneID" id="54582312"/>
<feature type="domain" description="Heterokaryon incompatibility" evidence="2">
    <location>
        <begin position="356"/>
        <end position="519"/>
    </location>
</feature>
<dbReference type="InterPro" id="IPR010730">
    <property type="entry name" value="HET"/>
</dbReference>
<dbReference type="AlphaFoldDB" id="A0A6A6IEW0"/>
<dbReference type="RefSeq" id="XP_033683965.1">
    <property type="nucleotide sequence ID" value="XM_033828982.1"/>
</dbReference>
<dbReference type="EMBL" id="ML987195">
    <property type="protein sequence ID" value="KAF2248961.1"/>
    <property type="molecule type" value="Genomic_DNA"/>
</dbReference>
<evidence type="ECO:0000256" key="1">
    <source>
        <dbReference type="SAM" id="MobiDB-lite"/>
    </source>
</evidence>
<keyword evidence="4" id="KW-1185">Reference proteome</keyword>